<dbReference type="AlphaFoldDB" id="A0A137P175"/>
<feature type="domain" description="Aminotransferase class I/classII large" evidence="11">
    <location>
        <begin position="132"/>
        <end position="494"/>
    </location>
</feature>
<comment type="cofactor">
    <cofactor evidence="1">
        <name>pyridoxal 5'-phosphate</name>
        <dbReference type="ChEBI" id="CHEBI:597326"/>
    </cofactor>
</comment>
<dbReference type="SUPFAM" id="SSF53383">
    <property type="entry name" value="PLP-dependent transferases"/>
    <property type="match status" value="1"/>
</dbReference>
<name>A0A137P175_CONC2</name>
<evidence type="ECO:0000313" key="13">
    <source>
        <dbReference type="Proteomes" id="UP000070444"/>
    </source>
</evidence>
<comment type="pathway">
    <text evidence="2">Lipid metabolism; sphingolipid metabolism.</text>
</comment>
<dbReference type="EC" id="2.3.1.50" evidence="5"/>
<evidence type="ECO:0000256" key="8">
    <source>
        <dbReference type="ARBA" id="ARBA00022919"/>
    </source>
</evidence>
<comment type="pathway">
    <text evidence="3">Sphingolipid metabolism.</text>
</comment>
<dbReference type="Pfam" id="PF00155">
    <property type="entry name" value="Aminotran_1_2"/>
    <property type="match status" value="1"/>
</dbReference>
<evidence type="ECO:0000256" key="9">
    <source>
        <dbReference type="ARBA" id="ARBA00023098"/>
    </source>
</evidence>
<dbReference type="InterPro" id="IPR015422">
    <property type="entry name" value="PyrdxlP-dep_Trfase_small"/>
</dbReference>
<dbReference type="Gene3D" id="3.40.640.10">
    <property type="entry name" value="Type I PLP-dependent aspartate aminotransferase-like (Major domain)"/>
    <property type="match status" value="1"/>
</dbReference>
<evidence type="ECO:0000256" key="7">
    <source>
        <dbReference type="ARBA" id="ARBA00022898"/>
    </source>
</evidence>
<keyword evidence="10" id="KW-0012">Acyltransferase</keyword>
<evidence type="ECO:0000259" key="11">
    <source>
        <dbReference type="Pfam" id="PF00155"/>
    </source>
</evidence>
<evidence type="ECO:0000313" key="12">
    <source>
        <dbReference type="EMBL" id="KXN68820.1"/>
    </source>
</evidence>
<evidence type="ECO:0000256" key="6">
    <source>
        <dbReference type="ARBA" id="ARBA00022679"/>
    </source>
</evidence>
<dbReference type="EMBL" id="KQ964559">
    <property type="protein sequence ID" value="KXN68820.1"/>
    <property type="molecule type" value="Genomic_DNA"/>
</dbReference>
<keyword evidence="7" id="KW-0663">Pyridoxal phosphate</keyword>
<dbReference type="GO" id="GO:0046513">
    <property type="term" value="P:ceramide biosynthetic process"/>
    <property type="evidence" value="ECO:0007669"/>
    <property type="project" value="TreeGrafter"/>
</dbReference>
<dbReference type="PANTHER" id="PTHR13693:SF2">
    <property type="entry name" value="SERINE PALMITOYLTRANSFERASE 1"/>
    <property type="match status" value="1"/>
</dbReference>
<accession>A0A137P175</accession>
<evidence type="ECO:0000256" key="4">
    <source>
        <dbReference type="ARBA" id="ARBA00008392"/>
    </source>
</evidence>
<keyword evidence="8" id="KW-0746">Sphingolipid metabolism</keyword>
<dbReference type="GO" id="GO:0005783">
    <property type="term" value="C:endoplasmic reticulum"/>
    <property type="evidence" value="ECO:0007669"/>
    <property type="project" value="TreeGrafter"/>
</dbReference>
<protein>
    <recommendedName>
        <fullName evidence="5">serine C-palmitoyltransferase</fullName>
        <ecNumber evidence="5">2.3.1.50</ecNumber>
    </recommendedName>
</protein>
<evidence type="ECO:0000256" key="3">
    <source>
        <dbReference type="ARBA" id="ARBA00004991"/>
    </source>
</evidence>
<sequence>MIDYSSYNPNIFNRIIIQCAEWTSFVPGSQAVWKYVLDSHQDDPFRVLMEIILIFFALHYVMSKSYKVNDKEKVKLTEKEIDELVADWQPEPLVSGELSEWDRLELDSSKVFSGPTGAKQTTKEGKVLLNAASANFLGLNNNDQVREKAVEVLREYGVGTCGPCGFYGTIDKHMDLEKNLSTFLGYQESILYSHGFSTVSSVIPCFCKRGDLIICDENVNFAIQKGVQISRSSVKYFKHNDMKDLERILKEVETEDLKTKRLPPRRFIIVEGLYQNSGDIAPMPTLIEFKKKYKYRLLSDESYSFGVLGANGRGSAEHFNLKTTDIDVYVATLSNALSAAGGFCASTPEIIERQRLAGAAYVFSASMPAILTHTAIESLNMLEQNPALLSNLRSNIRAAKSILNTIPHYDFTVSSHTEHSPIIHLAFSKEISSKVTLFQNATILQEIVDECFKEGVLITRSKYHPTQERRQWPPSIRFALTAGLSVKESERCASVVKSSTQKVLNQHKLL</sequence>
<keyword evidence="13" id="KW-1185">Reference proteome</keyword>
<evidence type="ECO:0000256" key="1">
    <source>
        <dbReference type="ARBA" id="ARBA00001933"/>
    </source>
</evidence>
<dbReference type="OrthoDB" id="3168162at2759"/>
<evidence type="ECO:0000256" key="5">
    <source>
        <dbReference type="ARBA" id="ARBA00013220"/>
    </source>
</evidence>
<keyword evidence="9" id="KW-0443">Lipid metabolism</keyword>
<dbReference type="Proteomes" id="UP000070444">
    <property type="component" value="Unassembled WGS sequence"/>
</dbReference>
<dbReference type="OMA" id="LTKYGCG"/>
<dbReference type="STRING" id="796925.A0A137P175"/>
<proteinExistence type="inferred from homology"/>
<gene>
    <name evidence="12" type="ORF">CONCODRAFT_79622</name>
</gene>
<keyword evidence="6 12" id="KW-0808">Transferase</keyword>
<dbReference type="InterPro" id="IPR004839">
    <property type="entry name" value="Aminotransferase_I/II_large"/>
</dbReference>
<dbReference type="InterPro" id="IPR015424">
    <property type="entry name" value="PyrdxlP-dep_Trfase"/>
</dbReference>
<dbReference type="GO" id="GO:0046512">
    <property type="term" value="P:sphingosine biosynthetic process"/>
    <property type="evidence" value="ECO:0007669"/>
    <property type="project" value="TreeGrafter"/>
</dbReference>
<evidence type="ECO:0000256" key="10">
    <source>
        <dbReference type="ARBA" id="ARBA00023315"/>
    </source>
</evidence>
<reference evidence="12 13" key="1">
    <citation type="journal article" date="2015" name="Genome Biol. Evol.">
        <title>Phylogenomic analyses indicate that early fungi evolved digesting cell walls of algal ancestors of land plants.</title>
        <authorList>
            <person name="Chang Y."/>
            <person name="Wang S."/>
            <person name="Sekimoto S."/>
            <person name="Aerts A.L."/>
            <person name="Choi C."/>
            <person name="Clum A."/>
            <person name="LaButti K.M."/>
            <person name="Lindquist E.A."/>
            <person name="Yee Ngan C."/>
            <person name="Ohm R.A."/>
            <person name="Salamov A.A."/>
            <person name="Grigoriev I.V."/>
            <person name="Spatafora J.W."/>
            <person name="Berbee M.L."/>
        </authorList>
    </citation>
    <scope>NUCLEOTIDE SEQUENCE [LARGE SCALE GENOMIC DNA]</scope>
    <source>
        <strain evidence="12 13">NRRL 28638</strain>
    </source>
</reference>
<evidence type="ECO:0000256" key="2">
    <source>
        <dbReference type="ARBA" id="ARBA00004760"/>
    </source>
</evidence>
<dbReference type="PANTHER" id="PTHR13693">
    <property type="entry name" value="CLASS II AMINOTRANSFERASE/8-AMINO-7-OXONONANOATE SYNTHASE"/>
    <property type="match status" value="1"/>
</dbReference>
<dbReference type="GO" id="GO:0030170">
    <property type="term" value="F:pyridoxal phosphate binding"/>
    <property type="evidence" value="ECO:0007669"/>
    <property type="project" value="InterPro"/>
</dbReference>
<organism evidence="12 13">
    <name type="scientific">Conidiobolus coronatus (strain ATCC 28846 / CBS 209.66 / NRRL 28638)</name>
    <name type="common">Delacroixia coronata</name>
    <dbReference type="NCBI Taxonomy" id="796925"/>
    <lineage>
        <taxon>Eukaryota</taxon>
        <taxon>Fungi</taxon>
        <taxon>Fungi incertae sedis</taxon>
        <taxon>Zoopagomycota</taxon>
        <taxon>Entomophthoromycotina</taxon>
        <taxon>Entomophthoromycetes</taxon>
        <taxon>Entomophthorales</taxon>
        <taxon>Ancylistaceae</taxon>
        <taxon>Conidiobolus</taxon>
    </lineage>
</organism>
<dbReference type="InterPro" id="IPR050087">
    <property type="entry name" value="AON_synthase_class-II"/>
</dbReference>
<dbReference type="GO" id="GO:0004758">
    <property type="term" value="F:serine C-palmitoyltransferase activity"/>
    <property type="evidence" value="ECO:0007669"/>
    <property type="project" value="TreeGrafter"/>
</dbReference>
<dbReference type="Gene3D" id="3.90.1150.10">
    <property type="entry name" value="Aspartate Aminotransferase, domain 1"/>
    <property type="match status" value="1"/>
</dbReference>
<comment type="similarity">
    <text evidence="4">Belongs to the class-II pyridoxal-phosphate-dependent aminotransferase family.</text>
</comment>
<dbReference type="GO" id="GO:0016020">
    <property type="term" value="C:membrane"/>
    <property type="evidence" value="ECO:0007669"/>
    <property type="project" value="GOC"/>
</dbReference>
<dbReference type="InterPro" id="IPR015421">
    <property type="entry name" value="PyrdxlP-dep_Trfase_major"/>
</dbReference>